<keyword evidence="1" id="KW-0732">Signal</keyword>
<name>A0A419S2K8_9SPHI</name>
<evidence type="ECO:0000256" key="1">
    <source>
        <dbReference type="SAM" id="SignalP"/>
    </source>
</evidence>
<dbReference type="SUPFAM" id="SSF56935">
    <property type="entry name" value="Porins"/>
    <property type="match status" value="1"/>
</dbReference>
<comment type="caution">
    <text evidence="3">The sequence shown here is derived from an EMBL/GenBank/DDBJ whole genome shotgun (WGS) entry which is preliminary data.</text>
</comment>
<dbReference type="Pfam" id="PF14905">
    <property type="entry name" value="OMP_b-brl_3"/>
    <property type="match status" value="1"/>
</dbReference>
<dbReference type="InterPro" id="IPR041700">
    <property type="entry name" value="OMP_b-brl_3"/>
</dbReference>
<accession>A0A419S2K8</accession>
<gene>
    <name evidence="3" type="ORF">BCY91_10375</name>
</gene>
<feature type="domain" description="Outer membrane protein beta-barrel" evidence="2">
    <location>
        <begin position="456"/>
        <end position="791"/>
    </location>
</feature>
<proteinExistence type="predicted"/>
<evidence type="ECO:0000259" key="2">
    <source>
        <dbReference type="Pfam" id="PF14905"/>
    </source>
</evidence>
<evidence type="ECO:0000313" key="3">
    <source>
        <dbReference type="EMBL" id="RKD13219.1"/>
    </source>
</evidence>
<feature type="signal peptide" evidence="1">
    <location>
        <begin position="1"/>
        <end position="27"/>
    </location>
</feature>
<dbReference type="EMBL" id="MBTA01000028">
    <property type="protein sequence ID" value="RKD13219.1"/>
    <property type="molecule type" value="Genomic_DNA"/>
</dbReference>
<evidence type="ECO:0000313" key="4">
    <source>
        <dbReference type="Proteomes" id="UP000283433"/>
    </source>
</evidence>
<reference evidence="3 4" key="1">
    <citation type="submission" date="2016-07" db="EMBL/GenBank/DDBJ databases">
        <title>Genome of Pelobium manganitolerans.</title>
        <authorList>
            <person name="Wu S."/>
            <person name="Wang G."/>
        </authorList>
    </citation>
    <scope>NUCLEOTIDE SEQUENCE [LARGE SCALE GENOMIC DNA]</scope>
    <source>
        <strain evidence="3 4">YS-25</strain>
    </source>
</reference>
<dbReference type="Proteomes" id="UP000283433">
    <property type="component" value="Unassembled WGS sequence"/>
</dbReference>
<keyword evidence="4" id="KW-1185">Reference proteome</keyword>
<dbReference type="SUPFAM" id="SSF49464">
    <property type="entry name" value="Carboxypeptidase regulatory domain-like"/>
    <property type="match status" value="1"/>
</dbReference>
<feature type="chain" id="PRO_5019575987" description="Outer membrane protein beta-barrel domain-containing protein" evidence="1">
    <location>
        <begin position="28"/>
        <end position="916"/>
    </location>
</feature>
<dbReference type="PROSITE" id="PS51257">
    <property type="entry name" value="PROKAR_LIPOPROTEIN"/>
    <property type="match status" value="1"/>
</dbReference>
<dbReference type="InterPro" id="IPR008969">
    <property type="entry name" value="CarboxyPept-like_regulatory"/>
</dbReference>
<dbReference type="Gene3D" id="2.60.40.1120">
    <property type="entry name" value="Carboxypeptidase-like, regulatory domain"/>
    <property type="match status" value="1"/>
</dbReference>
<dbReference type="Pfam" id="PF13715">
    <property type="entry name" value="CarbopepD_reg_2"/>
    <property type="match status" value="1"/>
</dbReference>
<protein>
    <recommendedName>
        <fullName evidence="2">Outer membrane protein beta-barrel domain-containing protein</fullName>
    </recommendedName>
</protein>
<dbReference type="AlphaFoldDB" id="A0A419S2K8"/>
<sequence length="916" mass="104193">MPKANLKRLKTLLPIAVLLLSCKILFAQNRSEIQGKIVDETDGKPIEMVTISISYFKDSSFVAYTSTTKDGEFHLKKMPSNQPLVVVASLLGYQNFAKIVQIKPDETYNFGTIKFKSNIQNLGEVVVTAERPPIVINKDTINFNVEAFKVRPNAVVEELLKKLPGIQVDNDGSITYQGKSVSKLKVDGKEFFGNDPRLASKNIDAALLDKVQVFDDRENDPDHLIPDADVSKIINLKFKKKFKKSIFGKVYAGGGSSDRFESGALLNMFRDTLQLSLIGVGNNLNRTGFSRDDLSQMGGFDRSGRNSLYDGSVNLGGSNWGGGIEKVFSGGFNLNNDYGKKLKLNLIYFYNNNSNVNQQSSFNQQFLTADTVLSNNRYASTKTDNRHSVSGLVQWNPDSTIQLRYSPKLNFNDSRNGGDNFSDRFNANGQLNKTVGNNASQASSSQFQHNFSFYKRLKKKGESFRITHDLRLNPDENLGYNNFDLTSFTSTIQSEIVRRRTGNNNKSSSVNLDASYRYPFTEKLTADVSLAGNYSLNGRQVEVYDLNSQNQAYDIFLPDQSSDLNRNQWTERVKAGLTYKFSPKISLEVGLASEWLQIKNEFNYGIPNLDQNYFNLLPSARLRLGNYNLSYNVNINQPSVYNLQPNTIRSSQLYAFTGNPDLTPSKSHNLNLSYNKYFQASQINIYSFVSANFEQNSVTTVRTYSPEGATTATPVNRNGRYNINFNLGGGKRFKKVNDWQISLNQYFYIYNRKDFFIFNQTEGFQNTWVLNVRPSFNINWKDKVELSPAYSFSPRFTSYSVKDYKDVSFTTHSFDARYTIRWPKKIYWDGVYQYQYNPNAGNGFQKSSNLLNLSVALQMLKKDRGELKLSCYDLLNQNITSYRYTGTNSIVDNQFMALKRYFLLTYTIKFNKTTTQ</sequence>
<organism evidence="3 4">
    <name type="scientific">Pelobium manganitolerans</name>
    <dbReference type="NCBI Taxonomy" id="1842495"/>
    <lineage>
        <taxon>Bacteria</taxon>
        <taxon>Pseudomonadati</taxon>
        <taxon>Bacteroidota</taxon>
        <taxon>Sphingobacteriia</taxon>
        <taxon>Sphingobacteriales</taxon>
        <taxon>Sphingobacteriaceae</taxon>
        <taxon>Pelobium</taxon>
    </lineage>
</organism>